<keyword evidence="3" id="KW-1185">Reference proteome</keyword>
<dbReference type="InterPro" id="IPR000281">
    <property type="entry name" value="HTH_RpiR"/>
</dbReference>
<dbReference type="InterPro" id="IPR009057">
    <property type="entry name" value="Homeodomain-like_sf"/>
</dbReference>
<dbReference type="GO" id="GO:0097367">
    <property type="term" value="F:carbohydrate derivative binding"/>
    <property type="evidence" value="ECO:0007669"/>
    <property type="project" value="InterPro"/>
</dbReference>
<evidence type="ECO:0000313" key="3">
    <source>
        <dbReference type="Proteomes" id="UP000442533"/>
    </source>
</evidence>
<organism evidence="2 3">
    <name type="scientific">Paracoccus limosus</name>
    <dbReference type="NCBI Taxonomy" id="913252"/>
    <lineage>
        <taxon>Bacteria</taxon>
        <taxon>Pseudomonadati</taxon>
        <taxon>Pseudomonadota</taxon>
        <taxon>Alphaproteobacteria</taxon>
        <taxon>Rhodobacterales</taxon>
        <taxon>Paracoccaceae</taxon>
        <taxon>Paracoccus</taxon>
    </lineage>
</organism>
<proteinExistence type="predicted"/>
<evidence type="ECO:0000313" key="2">
    <source>
        <dbReference type="EMBL" id="MTH34017.1"/>
    </source>
</evidence>
<dbReference type="GO" id="GO:0003700">
    <property type="term" value="F:DNA-binding transcription factor activity"/>
    <property type="evidence" value="ECO:0007669"/>
    <property type="project" value="InterPro"/>
</dbReference>
<sequence length="286" mass="30713">MNLREKLTQAAQGSGAAPALARYMLNAFAELPFVSAAELGRAVGVSEATVGRFCRQLGYANLRALKDELRHDIGDAPWLLRDRLEELRGEDGETALARGLELEIAGLARIYEQARSPDWARTAARLAGARQVWVAGFQTEAGLAQYFAAQLGYLRPGVRLVDTAAGNFADVLLAGETDACLVLFEARRYSRLARLLAAEAQARAIPVVLITDEHCSWDAGLTDATLRVSTATGQFWDGTAQMASLGNLLLNSTFRELGPGVRDRMEAIASLYGSVTGHVGGPPPKS</sequence>
<dbReference type="Pfam" id="PF01380">
    <property type="entry name" value="SIS"/>
    <property type="match status" value="1"/>
</dbReference>
<dbReference type="Proteomes" id="UP000442533">
    <property type="component" value="Unassembled WGS sequence"/>
</dbReference>
<dbReference type="InterPro" id="IPR046348">
    <property type="entry name" value="SIS_dom_sf"/>
</dbReference>
<dbReference type="SUPFAM" id="SSF53697">
    <property type="entry name" value="SIS domain"/>
    <property type="match status" value="1"/>
</dbReference>
<dbReference type="OrthoDB" id="8582409at2"/>
<feature type="domain" description="HTH rpiR-type" evidence="1">
    <location>
        <begin position="1"/>
        <end position="76"/>
    </location>
</feature>
<dbReference type="Gene3D" id="1.10.10.10">
    <property type="entry name" value="Winged helix-like DNA-binding domain superfamily/Winged helix DNA-binding domain"/>
    <property type="match status" value="1"/>
</dbReference>
<dbReference type="SUPFAM" id="SSF46689">
    <property type="entry name" value="Homeodomain-like"/>
    <property type="match status" value="1"/>
</dbReference>
<dbReference type="PANTHER" id="PTHR30514">
    <property type="entry name" value="GLUCOKINASE"/>
    <property type="match status" value="1"/>
</dbReference>
<dbReference type="RefSeq" id="WP_155063576.1">
    <property type="nucleotide sequence ID" value="NZ_WMIF01000005.1"/>
</dbReference>
<accession>A0A844H696</accession>
<dbReference type="InterPro" id="IPR047640">
    <property type="entry name" value="RpiR-like"/>
</dbReference>
<dbReference type="EMBL" id="WMIF01000005">
    <property type="protein sequence ID" value="MTH34017.1"/>
    <property type="molecule type" value="Genomic_DNA"/>
</dbReference>
<dbReference type="GO" id="GO:1901135">
    <property type="term" value="P:carbohydrate derivative metabolic process"/>
    <property type="evidence" value="ECO:0007669"/>
    <property type="project" value="InterPro"/>
</dbReference>
<dbReference type="Gene3D" id="3.40.50.10490">
    <property type="entry name" value="Glucose-6-phosphate isomerase like protein, domain 1"/>
    <property type="match status" value="1"/>
</dbReference>
<dbReference type="PANTHER" id="PTHR30514:SF18">
    <property type="entry name" value="RPIR-FAMILY TRANSCRIPTIONAL REGULATOR"/>
    <property type="match status" value="1"/>
</dbReference>
<protein>
    <submittedName>
        <fullName evidence="2">SIS domain-containing protein</fullName>
    </submittedName>
</protein>
<evidence type="ECO:0000259" key="1">
    <source>
        <dbReference type="PROSITE" id="PS51071"/>
    </source>
</evidence>
<dbReference type="GO" id="GO:0003677">
    <property type="term" value="F:DNA binding"/>
    <property type="evidence" value="ECO:0007669"/>
    <property type="project" value="InterPro"/>
</dbReference>
<dbReference type="InterPro" id="IPR036388">
    <property type="entry name" value="WH-like_DNA-bd_sf"/>
</dbReference>
<comment type="caution">
    <text evidence="2">The sequence shown here is derived from an EMBL/GenBank/DDBJ whole genome shotgun (WGS) entry which is preliminary data.</text>
</comment>
<reference evidence="2 3" key="1">
    <citation type="submission" date="2019-11" db="EMBL/GenBank/DDBJ databases">
        <authorList>
            <person name="Dong K."/>
        </authorList>
    </citation>
    <scope>NUCLEOTIDE SEQUENCE [LARGE SCALE GENOMIC DNA]</scope>
    <source>
        <strain evidence="2 3">JCM 17370</strain>
    </source>
</reference>
<dbReference type="InterPro" id="IPR001347">
    <property type="entry name" value="SIS_dom"/>
</dbReference>
<name>A0A844H696_9RHOB</name>
<gene>
    <name evidence="2" type="ORF">GL279_05320</name>
</gene>
<dbReference type="Pfam" id="PF01418">
    <property type="entry name" value="HTH_6"/>
    <property type="match status" value="1"/>
</dbReference>
<dbReference type="AlphaFoldDB" id="A0A844H696"/>
<dbReference type="PROSITE" id="PS51071">
    <property type="entry name" value="HTH_RPIR"/>
    <property type="match status" value="1"/>
</dbReference>